<dbReference type="AlphaFoldDB" id="A0A1W2D693"/>
<dbReference type="InterPro" id="IPR016181">
    <property type="entry name" value="Acyl_CoA_acyltransferase"/>
</dbReference>
<dbReference type="STRING" id="937218.SAMN06297251_1139"/>
<protein>
    <submittedName>
        <fullName evidence="2">Putative acetyltransferase</fullName>
    </submittedName>
</protein>
<dbReference type="GO" id="GO:0016747">
    <property type="term" value="F:acyltransferase activity, transferring groups other than amino-acyl groups"/>
    <property type="evidence" value="ECO:0007669"/>
    <property type="project" value="InterPro"/>
</dbReference>
<dbReference type="CDD" id="cd04301">
    <property type="entry name" value="NAT_SF"/>
    <property type="match status" value="1"/>
</dbReference>
<dbReference type="InterPro" id="IPR000182">
    <property type="entry name" value="GNAT_dom"/>
</dbReference>
<evidence type="ECO:0000313" key="2">
    <source>
        <dbReference type="EMBL" id="SMC93060.1"/>
    </source>
</evidence>
<feature type="domain" description="N-acetyltransferase" evidence="1">
    <location>
        <begin position="11"/>
        <end position="167"/>
    </location>
</feature>
<sequence length="181" mass="19060">MSLAATRTPAAAIRVEAEGDADAIRALIHAAFEAAPHASGTEAAIIDALRAADALSLSLVACEDGADGYEPILGHIAFSPVSIESGEAGWYGLGPLSVWPDRQREGIGTALVCDGLARLRKMGARGCVLIGDPAYYARFGFENRAGLTYRGLPEDYVQRLVITPPAPTGEIHYHPAFETAL</sequence>
<proteinExistence type="predicted"/>
<evidence type="ECO:0000313" key="3">
    <source>
        <dbReference type="Proteomes" id="UP000192656"/>
    </source>
</evidence>
<accession>A0A1W2D693</accession>
<keyword evidence="3" id="KW-1185">Reference proteome</keyword>
<dbReference type="PROSITE" id="PS51186">
    <property type="entry name" value="GNAT"/>
    <property type="match status" value="1"/>
</dbReference>
<keyword evidence="2" id="KW-0808">Transferase</keyword>
<evidence type="ECO:0000259" key="1">
    <source>
        <dbReference type="PROSITE" id="PS51186"/>
    </source>
</evidence>
<dbReference type="OrthoDB" id="9797178at2"/>
<dbReference type="Proteomes" id="UP000192656">
    <property type="component" value="Unassembled WGS sequence"/>
</dbReference>
<dbReference type="EMBL" id="FWXR01000013">
    <property type="protein sequence ID" value="SMC93060.1"/>
    <property type="molecule type" value="Genomic_DNA"/>
</dbReference>
<gene>
    <name evidence="2" type="ORF">SAMN06297251_1139</name>
</gene>
<dbReference type="Gene3D" id="3.40.630.30">
    <property type="match status" value="1"/>
</dbReference>
<dbReference type="SUPFAM" id="SSF55729">
    <property type="entry name" value="Acyl-CoA N-acyltransferases (Nat)"/>
    <property type="match status" value="1"/>
</dbReference>
<reference evidence="2 3" key="1">
    <citation type="submission" date="2017-04" db="EMBL/GenBank/DDBJ databases">
        <authorList>
            <person name="Afonso C.L."/>
            <person name="Miller P.J."/>
            <person name="Scott M.A."/>
            <person name="Spackman E."/>
            <person name="Goraichik I."/>
            <person name="Dimitrov K.M."/>
            <person name="Suarez D.L."/>
            <person name="Swayne D.E."/>
        </authorList>
    </citation>
    <scope>NUCLEOTIDE SEQUENCE [LARGE SCALE GENOMIC DNA]</scope>
    <source>
        <strain evidence="2 3">CGMCC 1.10972</strain>
    </source>
</reference>
<organism evidence="2 3">
    <name type="scientific">Fulvimarina manganoxydans</name>
    <dbReference type="NCBI Taxonomy" id="937218"/>
    <lineage>
        <taxon>Bacteria</taxon>
        <taxon>Pseudomonadati</taxon>
        <taxon>Pseudomonadota</taxon>
        <taxon>Alphaproteobacteria</taxon>
        <taxon>Hyphomicrobiales</taxon>
        <taxon>Aurantimonadaceae</taxon>
        <taxon>Fulvimarina</taxon>
    </lineage>
</organism>
<dbReference type="Pfam" id="PF00583">
    <property type="entry name" value="Acetyltransf_1"/>
    <property type="match status" value="1"/>
</dbReference>
<dbReference type="RefSeq" id="WP_084410832.1">
    <property type="nucleotide sequence ID" value="NZ_FWXR01000013.1"/>
</dbReference>
<name>A0A1W2D693_9HYPH</name>